<protein>
    <recommendedName>
        <fullName evidence="5">EGF-like domain-containing protein</fullName>
    </recommendedName>
</protein>
<keyword evidence="2" id="KW-0812">Transmembrane</keyword>
<keyword evidence="1" id="KW-0245">EGF-like domain</keyword>
<dbReference type="InterPro" id="IPR042635">
    <property type="entry name" value="MEGF10/SREC1/2-like"/>
</dbReference>
<evidence type="ECO:0000313" key="3">
    <source>
        <dbReference type="EMBL" id="CAG2233038.1"/>
    </source>
</evidence>
<reference evidence="3" key="1">
    <citation type="submission" date="2021-03" db="EMBL/GenBank/DDBJ databases">
        <authorList>
            <person name="Bekaert M."/>
        </authorList>
    </citation>
    <scope>NUCLEOTIDE SEQUENCE</scope>
</reference>
<keyword evidence="2" id="KW-0472">Membrane</keyword>
<dbReference type="PANTHER" id="PTHR24043:SF8">
    <property type="entry name" value="EGF-LIKE DOMAIN-CONTAINING PROTEIN"/>
    <property type="match status" value="1"/>
</dbReference>
<dbReference type="OrthoDB" id="6160251at2759"/>
<gene>
    <name evidence="3" type="ORF">MEDL_45717</name>
</gene>
<feature type="transmembrane region" description="Helical" evidence="2">
    <location>
        <begin position="325"/>
        <end position="346"/>
    </location>
</feature>
<name>A0A8S3TP08_MYTED</name>
<proteinExistence type="predicted"/>
<evidence type="ECO:0000256" key="2">
    <source>
        <dbReference type="SAM" id="Phobius"/>
    </source>
</evidence>
<dbReference type="Gene3D" id="2.170.300.10">
    <property type="entry name" value="Tie2 ligand-binding domain superfamily"/>
    <property type="match status" value="1"/>
</dbReference>
<evidence type="ECO:0000256" key="1">
    <source>
        <dbReference type="ARBA" id="ARBA00022536"/>
    </source>
</evidence>
<dbReference type="EMBL" id="CAJPWZ010002196">
    <property type="protein sequence ID" value="CAG2233038.1"/>
    <property type="molecule type" value="Genomic_DNA"/>
</dbReference>
<dbReference type="GO" id="GO:0005044">
    <property type="term" value="F:scavenger receptor activity"/>
    <property type="evidence" value="ECO:0007669"/>
    <property type="project" value="InterPro"/>
</dbReference>
<comment type="caution">
    <text evidence="3">The sequence shown here is derived from an EMBL/GenBank/DDBJ whole genome shotgun (WGS) entry which is preliminary data.</text>
</comment>
<sequence length="435" mass="48817">MFVLKATYTQWSFWGDSLGYFTYMCNTGFSTVDYAIASESLLPEVKYFKTNDFTYLSDHVQINLYMNCSIISDTCMKKCLDEKRWHLIKSYKWTELSSSKLIDVLSTENVKKEILDLEMQHFDSNKLGVDGATEKLTKILQTIAENTCKVISKPTKKKKKKIIQISSTLSPTSKNVCPVQLAPVDDKSRNISKDAFAVKCCPNFFEKDDICEPCPAGTYGKSCMDQCEHDYYGIQCKVKCNCSSVQVCNKIIGCVCPTGYKGNKCDKEYQRGKFADNYAGGCNCAMCTICDNSTGNCSCYEQSSHPYTSTKTYNAVVDDHSSHLITVYIGMAAALMVLVCIVASIVKIKQEVYRYLRSGKKNCPTMNLKRRKNIPKKSERNTRNVSVEAASNILETHVQPFLCELGGGYCEISEVSVSNHTCTRQNDVDQINSTS</sequence>
<evidence type="ECO:0000313" key="4">
    <source>
        <dbReference type="Proteomes" id="UP000683360"/>
    </source>
</evidence>
<organism evidence="3 4">
    <name type="scientific">Mytilus edulis</name>
    <name type="common">Blue mussel</name>
    <dbReference type="NCBI Taxonomy" id="6550"/>
    <lineage>
        <taxon>Eukaryota</taxon>
        <taxon>Metazoa</taxon>
        <taxon>Spiralia</taxon>
        <taxon>Lophotrochozoa</taxon>
        <taxon>Mollusca</taxon>
        <taxon>Bivalvia</taxon>
        <taxon>Autobranchia</taxon>
        <taxon>Pteriomorphia</taxon>
        <taxon>Mytilida</taxon>
        <taxon>Mytiloidea</taxon>
        <taxon>Mytilidae</taxon>
        <taxon>Mytilinae</taxon>
        <taxon>Mytilus</taxon>
    </lineage>
</organism>
<keyword evidence="2" id="KW-1133">Transmembrane helix</keyword>
<keyword evidence="4" id="KW-1185">Reference proteome</keyword>
<dbReference type="PANTHER" id="PTHR24043">
    <property type="entry name" value="SCAVENGER RECEPTOR CLASS F"/>
    <property type="match status" value="1"/>
</dbReference>
<dbReference type="Proteomes" id="UP000683360">
    <property type="component" value="Unassembled WGS sequence"/>
</dbReference>
<dbReference type="AlphaFoldDB" id="A0A8S3TP08"/>
<evidence type="ECO:0008006" key="5">
    <source>
        <dbReference type="Google" id="ProtNLM"/>
    </source>
</evidence>
<accession>A0A8S3TP08</accession>